<name>A0ABZ2M874_9BACT</name>
<feature type="compositionally biased region" description="Pro residues" evidence="1">
    <location>
        <begin position="189"/>
        <end position="211"/>
    </location>
</feature>
<evidence type="ECO:0000313" key="3">
    <source>
        <dbReference type="Proteomes" id="UP001370348"/>
    </source>
</evidence>
<protein>
    <submittedName>
        <fullName evidence="2">Uncharacterized protein</fullName>
    </submittedName>
</protein>
<accession>A0ABZ2M874</accession>
<feature type="compositionally biased region" description="Basic and acidic residues" evidence="1">
    <location>
        <begin position="164"/>
        <end position="185"/>
    </location>
</feature>
<feature type="region of interest" description="Disordered" evidence="1">
    <location>
        <begin position="160"/>
        <end position="237"/>
    </location>
</feature>
<feature type="compositionally biased region" description="Polar residues" evidence="1">
    <location>
        <begin position="212"/>
        <end position="229"/>
    </location>
</feature>
<sequence>MSERPPPDPDTPFARFAALVRRELGAEDVRLIKDAEPQSPAANVLYARLLDGTRLAVTFARAPENPAALRRRLGMLVGSFTQTAGGTEDPRLHGRISISRSLREELRALATRTQAVEALVLDAHSPVVWGATSQRGPLEEPPELSAVLHVVDPFEEGGTVTQLHPERVQQDSEQETKQDTERASESHIPLPPPRTLPLPPLPDVNSPPPEPSQTKVADTTREASSTKTPSVPPPDLRDLAPSAQRALREVRSLPGIDALRKGKALRESVRHPDFGYVAQSFAAIYIVVLVFESHFDELRAERALIDALPRIERLVLALPPLDPTPEPRSNAVALRRPRRR</sequence>
<evidence type="ECO:0000313" key="2">
    <source>
        <dbReference type="EMBL" id="WXB18719.1"/>
    </source>
</evidence>
<organism evidence="2 3">
    <name type="scientific">Pendulispora albinea</name>
    <dbReference type="NCBI Taxonomy" id="2741071"/>
    <lineage>
        <taxon>Bacteria</taxon>
        <taxon>Pseudomonadati</taxon>
        <taxon>Myxococcota</taxon>
        <taxon>Myxococcia</taxon>
        <taxon>Myxococcales</taxon>
        <taxon>Sorangiineae</taxon>
        <taxon>Pendulisporaceae</taxon>
        <taxon>Pendulispora</taxon>
    </lineage>
</organism>
<evidence type="ECO:0000256" key="1">
    <source>
        <dbReference type="SAM" id="MobiDB-lite"/>
    </source>
</evidence>
<keyword evidence="3" id="KW-1185">Reference proteome</keyword>
<reference evidence="2 3" key="1">
    <citation type="submission" date="2021-12" db="EMBL/GenBank/DDBJ databases">
        <title>Discovery of the Pendulisporaceae a myxobacterial family with distinct sporulation behavior and unique specialized metabolism.</title>
        <authorList>
            <person name="Garcia R."/>
            <person name="Popoff A."/>
            <person name="Bader C.D."/>
            <person name="Loehr J."/>
            <person name="Walesch S."/>
            <person name="Walt C."/>
            <person name="Boldt J."/>
            <person name="Bunk B."/>
            <person name="Haeckl F.J.F.P.J."/>
            <person name="Gunesch A.P."/>
            <person name="Birkelbach J."/>
            <person name="Nuebel U."/>
            <person name="Pietschmann T."/>
            <person name="Bach T."/>
            <person name="Mueller R."/>
        </authorList>
    </citation>
    <scope>NUCLEOTIDE SEQUENCE [LARGE SCALE GENOMIC DNA]</scope>
    <source>
        <strain evidence="2 3">MSr11954</strain>
    </source>
</reference>
<proteinExistence type="predicted"/>
<dbReference type="EMBL" id="CP089984">
    <property type="protein sequence ID" value="WXB18719.1"/>
    <property type="molecule type" value="Genomic_DNA"/>
</dbReference>
<dbReference type="RefSeq" id="WP_394828346.1">
    <property type="nucleotide sequence ID" value="NZ_CP089984.1"/>
</dbReference>
<gene>
    <name evidence="2" type="ORF">LZC94_15955</name>
</gene>
<dbReference type="Proteomes" id="UP001370348">
    <property type="component" value="Chromosome"/>
</dbReference>